<dbReference type="CDD" id="cd04647">
    <property type="entry name" value="LbH_MAT_like"/>
    <property type="match status" value="1"/>
</dbReference>
<dbReference type="InterPro" id="IPR051159">
    <property type="entry name" value="Hexapeptide_acetyltransf"/>
</dbReference>
<dbReference type="SUPFAM" id="SSF51161">
    <property type="entry name" value="Trimeric LpxA-like enzymes"/>
    <property type="match status" value="1"/>
</dbReference>
<gene>
    <name evidence="2" type="ORF">SAMN05660420_02104</name>
</gene>
<dbReference type="InterPro" id="IPR011004">
    <property type="entry name" value="Trimer_LpxA-like_sf"/>
</dbReference>
<keyword evidence="1" id="KW-0812">Transmembrane</keyword>
<sequence length="199" mass="22185">MRVFKMKNLLKTIIRLIALLFIFPVYGIMLIGEVLLKNDLSFQGCSQFLSLFPGVPGNYLRQQFYCLSLKECHNDCCIEFGTRLNQRDIELGRRVYIGTNCCIGLCRIEDDVMLGSNVDIISGKKQHNFDSLDTPMREQGGELETIVIGEDSWLGNSSVVMANIGKKSIVAAGSVVIKDVEPYSIVGGNPAKMLKNRLD</sequence>
<evidence type="ECO:0000313" key="2">
    <source>
        <dbReference type="EMBL" id="SEA45124.1"/>
    </source>
</evidence>
<evidence type="ECO:0000256" key="1">
    <source>
        <dbReference type="SAM" id="Phobius"/>
    </source>
</evidence>
<dbReference type="AlphaFoldDB" id="A0A1H4BAP2"/>
<proteinExistence type="predicted"/>
<keyword evidence="2" id="KW-0808">Transferase</keyword>
<keyword evidence="1" id="KW-1133">Transmembrane helix</keyword>
<dbReference type="InterPro" id="IPR001451">
    <property type="entry name" value="Hexapep"/>
</dbReference>
<organism evidence="2 3">
    <name type="scientific">Desulfuromusa kysingii</name>
    <dbReference type="NCBI Taxonomy" id="37625"/>
    <lineage>
        <taxon>Bacteria</taxon>
        <taxon>Pseudomonadati</taxon>
        <taxon>Thermodesulfobacteriota</taxon>
        <taxon>Desulfuromonadia</taxon>
        <taxon>Desulfuromonadales</taxon>
        <taxon>Geopsychrobacteraceae</taxon>
        <taxon>Desulfuromusa</taxon>
    </lineage>
</organism>
<dbReference type="Pfam" id="PF14602">
    <property type="entry name" value="Hexapep_2"/>
    <property type="match status" value="1"/>
</dbReference>
<keyword evidence="3" id="KW-1185">Reference proteome</keyword>
<feature type="transmembrane region" description="Helical" evidence="1">
    <location>
        <begin position="12"/>
        <end position="36"/>
    </location>
</feature>
<dbReference type="PANTHER" id="PTHR23416:SF78">
    <property type="entry name" value="LIPOPOLYSACCHARIDE BIOSYNTHESIS O-ACETYL TRANSFERASE WBBJ-RELATED"/>
    <property type="match status" value="1"/>
</dbReference>
<dbReference type="Gene3D" id="2.160.10.10">
    <property type="entry name" value="Hexapeptide repeat proteins"/>
    <property type="match status" value="1"/>
</dbReference>
<keyword evidence="1" id="KW-0472">Membrane</keyword>
<dbReference type="EMBL" id="FNQN01000006">
    <property type="protein sequence ID" value="SEA45124.1"/>
    <property type="molecule type" value="Genomic_DNA"/>
</dbReference>
<dbReference type="STRING" id="37625.SAMN05660420_02104"/>
<name>A0A1H4BAP2_9BACT</name>
<dbReference type="Proteomes" id="UP000199409">
    <property type="component" value="Unassembled WGS sequence"/>
</dbReference>
<dbReference type="GO" id="GO:0016740">
    <property type="term" value="F:transferase activity"/>
    <property type="evidence" value="ECO:0007669"/>
    <property type="project" value="UniProtKB-KW"/>
</dbReference>
<accession>A0A1H4BAP2</accession>
<reference evidence="2 3" key="1">
    <citation type="submission" date="2016-10" db="EMBL/GenBank/DDBJ databases">
        <authorList>
            <person name="de Groot N.N."/>
        </authorList>
    </citation>
    <scope>NUCLEOTIDE SEQUENCE [LARGE SCALE GENOMIC DNA]</scope>
    <source>
        <strain evidence="2 3">DSM 7343</strain>
    </source>
</reference>
<protein>
    <submittedName>
        <fullName evidence="2">Hexapeptide repeat of succinyl-transferase</fullName>
    </submittedName>
</protein>
<evidence type="ECO:0000313" key="3">
    <source>
        <dbReference type="Proteomes" id="UP000199409"/>
    </source>
</evidence>
<dbReference type="PANTHER" id="PTHR23416">
    <property type="entry name" value="SIALIC ACID SYNTHASE-RELATED"/>
    <property type="match status" value="1"/>
</dbReference>